<keyword evidence="1" id="KW-1133">Transmembrane helix</keyword>
<dbReference type="AlphaFoldDB" id="A0A930D9B6"/>
<dbReference type="Proteomes" id="UP000018466">
    <property type="component" value="Unassembled WGS sequence"/>
</dbReference>
<feature type="transmembrane region" description="Helical" evidence="1">
    <location>
        <begin position="29"/>
        <end position="51"/>
    </location>
</feature>
<dbReference type="RefSeq" id="WP_009532024.1">
    <property type="nucleotide sequence ID" value="NZ_CAUQEI010000024.1"/>
</dbReference>
<comment type="caution">
    <text evidence="2">The sequence shown here is derived from an EMBL/GenBank/DDBJ whole genome shotgun (WGS) entry which is preliminary data.</text>
</comment>
<accession>A0A930D9B6</accession>
<dbReference type="EMBL" id="AGEL01000003">
    <property type="protein sequence ID" value="EHO18005.1"/>
    <property type="molecule type" value="Genomic_DNA"/>
</dbReference>
<proteinExistence type="predicted"/>
<organism evidence="2 3">
    <name type="scientific">Stomatobaculum longum</name>
    <dbReference type="NCBI Taxonomy" id="796942"/>
    <lineage>
        <taxon>Bacteria</taxon>
        <taxon>Bacillati</taxon>
        <taxon>Bacillota</taxon>
        <taxon>Clostridia</taxon>
        <taxon>Lachnospirales</taxon>
        <taxon>Lachnospiraceae</taxon>
        <taxon>Stomatobaculum</taxon>
    </lineage>
</organism>
<keyword evidence="3" id="KW-1185">Reference proteome</keyword>
<evidence type="ECO:0008006" key="4">
    <source>
        <dbReference type="Google" id="ProtNLM"/>
    </source>
</evidence>
<evidence type="ECO:0000256" key="1">
    <source>
        <dbReference type="SAM" id="Phobius"/>
    </source>
</evidence>
<keyword evidence="1" id="KW-0472">Membrane</keyword>
<protein>
    <recommendedName>
        <fullName evidence="4">DUF4366 domain-containing protein</fullName>
    </recommendedName>
</protein>
<evidence type="ECO:0000313" key="3">
    <source>
        <dbReference type="Proteomes" id="UP000018466"/>
    </source>
</evidence>
<dbReference type="GeneID" id="86939986"/>
<keyword evidence="1" id="KW-0812">Transmembrane</keyword>
<name>A0A930D9B6_9FIRM</name>
<reference evidence="2 3" key="1">
    <citation type="submission" date="2011-10" db="EMBL/GenBank/DDBJ databases">
        <title>The Genome Sequence of Lachnospiraceae bacterium ACC2.</title>
        <authorList>
            <consortium name="The Broad Institute Genome Sequencing Platform"/>
            <person name="Earl A."/>
            <person name="Ward D."/>
            <person name="Feldgarden M."/>
            <person name="Gevers D."/>
            <person name="Sizova M."/>
            <person name="Hazen A."/>
            <person name="Epstein S."/>
            <person name="Young S.K."/>
            <person name="Zeng Q."/>
            <person name="Gargeya S."/>
            <person name="Fitzgerald M."/>
            <person name="Haas B."/>
            <person name="Abouelleil A."/>
            <person name="Alvarado L."/>
            <person name="Arachchi H.M."/>
            <person name="Berlin A."/>
            <person name="Brown A."/>
            <person name="Chapman S.B."/>
            <person name="Chen Z."/>
            <person name="Dunbar C."/>
            <person name="Freedman E."/>
            <person name="Gearin G."/>
            <person name="Goldberg J."/>
            <person name="Griggs A."/>
            <person name="Gujja S."/>
            <person name="Heiman D."/>
            <person name="Howarth C."/>
            <person name="Larson L."/>
            <person name="Lui A."/>
            <person name="MacDonald P.J.P."/>
            <person name="Montmayeur A."/>
            <person name="Murphy C."/>
            <person name="Neiman D."/>
            <person name="Pearson M."/>
            <person name="Priest M."/>
            <person name="Roberts A."/>
            <person name="Saif S."/>
            <person name="Shea T."/>
            <person name="Shenoy N."/>
            <person name="Sisk P."/>
            <person name="Stolte C."/>
            <person name="Sykes S."/>
            <person name="Wortman J."/>
            <person name="Nusbaum C."/>
            <person name="Birren B."/>
        </authorList>
    </citation>
    <scope>NUCLEOTIDE SEQUENCE [LARGE SCALE GENOMIC DNA]</scope>
    <source>
        <strain evidence="2 3">ACC2</strain>
    </source>
</reference>
<gene>
    <name evidence="2" type="ORF">HMPREF9623_00189</name>
</gene>
<sequence length="94" mass="10503">MDNFSALMKLDELVSSMKKKEEKSKTRDAIVIALAILGVVAAVAGIAYAVYRFVTPAEDEFDDDFDDDFNDDELIAFGDEDEEDEKDAKAEDKE</sequence>
<evidence type="ECO:0000313" key="2">
    <source>
        <dbReference type="EMBL" id="EHO18005.1"/>
    </source>
</evidence>